<accession>A0ABD0JHZ1</accession>
<keyword evidence="1" id="KW-1133">Transmembrane helix</keyword>
<name>A0ABD0JHZ1_9CAEN</name>
<dbReference type="EMBL" id="JACVVK020000432">
    <property type="protein sequence ID" value="KAK7474581.1"/>
    <property type="molecule type" value="Genomic_DNA"/>
</dbReference>
<reference evidence="2 3" key="1">
    <citation type="journal article" date="2023" name="Sci. Data">
        <title>Genome assembly of the Korean intertidal mud-creeper Batillaria attramentaria.</title>
        <authorList>
            <person name="Patra A.K."/>
            <person name="Ho P.T."/>
            <person name="Jun S."/>
            <person name="Lee S.J."/>
            <person name="Kim Y."/>
            <person name="Won Y.J."/>
        </authorList>
    </citation>
    <scope>NUCLEOTIDE SEQUENCE [LARGE SCALE GENOMIC DNA]</scope>
    <source>
        <strain evidence="2">Wonlab-2016</strain>
    </source>
</reference>
<evidence type="ECO:0000313" key="3">
    <source>
        <dbReference type="Proteomes" id="UP001519460"/>
    </source>
</evidence>
<keyword evidence="3" id="KW-1185">Reference proteome</keyword>
<sequence>MASRREKLVSSGCAVFFLIIAFVLITAGSFIPKWTSVRNTTAEGNVSYSLWMREECFGIICHTDHIKVRSTIENCWIPPGSHQQKCETKVEYKIRSDTQCYVANYCNMTWIGDE</sequence>
<proteinExistence type="predicted"/>
<comment type="caution">
    <text evidence="2">The sequence shown here is derived from an EMBL/GenBank/DDBJ whole genome shotgun (WGS) entry which is preliminary data.</text>
</comment>
<dbReference type="Proteomes" id="UP001519460">
    <property type="component" value="Unassembled WGS sequence"/>
</dbReference>
<keyword evidence="1" id="KW-0812">Transmembrane</keyword>
<evidence type="ECO:0000313" key="2">
    <source>
        <dbReference type="EMBL" id="KAK7474581.1"/>
    </source>
</evidence>
<feature type="transmembrane region" description="Helical" evidence="1">
    <location>
        <begin position="12"/>
        <end position="31"/>
    </location>
</feature>
<protein>
    <submittedName>
        <fullName evidence="2">Uncharacterized protein</fullName>
    </submittedName>
</protein>
<evidence type="ECO:0000256" key="1">
    <source>
        <dbReference type="SAM" id="Phobius"/>
    </source>
</evidence>
<keyword evidence="1" id="KW-0472">Membrane</keyword>
<gene>
    <name evidence="2" type="ORF">BaRGS_00034165</name>
</gene>
<organism evidence="2 3">
    <name type="scientific">Batillaria attramentaria</name>
    <dbReference type="NCBI Taxonomy" id="370345"/>
    <lineage>
        <taxon>Eukaryota</taxon>
        <taxon>Metazoa</taxon>
        <taxon>Spiralia</taxon>
        <taxon>Lophotrochozoa</taxon>
        <taxon>Mollusca</taxon>
        <taxon>Gastropoda</taxon>
        <taxon>Caenogastropoda</taxon>
        <taxon>Sorbeoconcha</taxon>
        <taxon>Cerithioidea</taxon>
        <taxon>Batillariidae</taxon>
        <taxon>Batillaria</taxon>
    </lineage>
</organism>
<dbReference type="AlphaFoldDB" id="A0ABD0JHZ1"/>
<feature type="non-terminal residue" evidence="2">
    <location>
        <position position="114"/>
    </location>
</feature>